<evidence type="ECO:0000313" key="4">
    <source>
        <dbReference type="Proteomes" id="UP000474296"/>
    </source>
</evidence>
<dbReference type="RefSeq" id="WP_164029912.1">
    <property type="nucleotide sequence ID" value="NZ_JAABOQ010000002.1"/>
</dbReference>
<evidence type="ECO:0000256" key="2">
    <source>
        <dbReference type="SAM" id="SignalP"/>
    </source>
</evidence>
<organism evidence="3 4">
    <name type="scientific">Spongiivirga citrea</name>
    <dbReference type="NCBI Taxonomy" id="1481457"/>
    <lineage>
        <taxon>Bacteria</taxon>
        <taxon>Pseudomonadati</taxon>
        <taxon>Bacteroidota</taxon>
        <taxon>Flavobacteriia</taxon>
        <taxon>Flavobacteriales</taxon>
        <taxon>Flavobacteriaceae</taxon>
        <taxon>Spongiivirga</taxon>
    </lineage>
</organism>
<dbReference type="EMBL" id="JAABOQ010000002">
    <property type="protein sequence ID" value="NER16600.1"/>
    <property type="molecule type" value="Genomic_DNA"/>
</dbReference>
<dbReference type="AlphaFoldDB" id="A0A6M0CRR5"/>
<feature type="signal peptide" evidence="2">
    <location>
        <begin position="1"/>
        <end position="28"/>
    </location>
</feature>
<accession>A0A6M0CRR5</accession>
<dbReference type="InterPro" id="IPR020240">
    <property type="entry name" value="UPF0412_YaaI"/>
</dbReference>
<dbReference type="Pfam" id="PF10807">
    <property type="entry name" value="DUF2541"/>
    <property type="match status" value="1"/>
</dbReference>
<keyword evidence="1 2" id="KW-0732">Signal</keyword>
<keyword evidence="4" id="KW-1185">Reference proteome</keyword>
<proteinExistence type="predicted"/>
<feature type="chain" id="PRO_5026913187" evidence="2">
    <location>
        <begin position="29"/>
        <end position="135"/>
    </location>
</feature>
<sequence length="135" mass="15574">MFKKISNVLLVVILFVGLSSFDSHSTFADKDWKRLGSKKVNFKIDKDVIYVGAKDGRFNKLKLVVSGGNINMHKMMVRYANGNTEEIQLRHKFSKLSSSRVIDLNGKNRFIKQIYFIYDTKNASKRRAKIHVFGK</sequence>
<evidence type="ECO:0000313" key="3">
    <source>
        <dbReference type="EMBL" id="NER16600.1"/>
    </source>
</evidence>
<gene>
    <name evidence="3" type="ORF">GWK10_05225</name>
</gene>
<comment type="caution">
    <text evidence="3">The sequence shown here is derived from an EMBL/GenBank/DDBJ whole genome shotgun (WGS) entry which is preliminary data.</text>
</comment>
<protein>
    <submittedName>
        <fullName evidence="3">DUF2541 family protein</fullName>
    </submittedName>
</protein>
<dbReference type="Proteomes" id="UP000474296">
    <property type="component" value="Unassembled WGS sequence"/>
</dbReference>
<name>A0A6M0CRR5_9FLAO</name>
<reference evidence="3 4" key="1">
    <citation type="submission" date="2020-01" db="EMBL/GenBank/DDBJ databases">
        <title>Spongiivirga citrea KCTC 32990T.</title>
        <authorList>
            <person name="Wang G."/>
        </authorList>
    </citation>
    <scope>NUCLEOTIDE SEQUENCE [LARGE SCALE GENOMIC DNA]</scope>
    <source>
        <strain evidence="3 4">KCTC 32990</strain>
    </source>
</reference>
<evidence type="ECO:0000256" key="1">
    <source>
        <dbReference type="ARBA" id="ARBA00022729"/>
    </source>
</evidence>